<dbReference type="GO" id="GO:0004190">
    <property type="term" value="F:aspartic-type endopeptidase activity"/>
    <property type="evidence" value="ECO:0007669"/>
    <property type="project" value="UniProtKB-KW"/>
</dbReference>
<dbReference type="PROSITE" id="PS50994">
    <property type="entry name" value="INTEGRASE"/>
    <property type="match status" value="1"/>
</dbReference>
<dbReference type="OMA" id="AVTWRIE"/>
<keyword evidence="10" id="KW-0238">DNA-binding</keyword>
<evidence type="ECO:0000256" key="4">
    <source>
        <dbReference type="ARBA" id="ARBA00022750"/>
    </source>
</evidence>
<reference evidence="16" key="2">
    <citation type="submission" date="2025-08" db="UniProtKB">
        <authorList>
            <consortium name="Ensembl"/>
        </authorList>
    </citation>
    <scope>IDENTIFICATION</scope>
</reference>
<evidence type="ECO:0000256" key="7">
    <source>
        <dbReference type="ARBA" id="ARBA00022908"/>
    </source>
</evidence>
<dbReference type="Gene3D" id="3.30.420.10">
    <property type="entry name" value="Ribonuclease H-like superfamily/Ribonuclease H"/>
    <property type="match status" value="1"/>
</dbReference>
<comment type="subcellular location">
    <subcellularLocation>
        <location evidence="1">Nucleus</location>
    </subcellularLocation>
</comment>
<keyword evidence="4" id="KW-0064">Aspartyl protease</keyword>
<dbReference type="SUPFAM" id="SSF53098">
    <property type="entry name" value="Ribonuclease H-like"/>
    <property type="match status" value="1"/>
</dbReference>
<evidence type="ECO:0000256" key="6">
    <source>
        <dbReference type="ARBA" id="ARBA00022842"/>
    </source>
</evidence>
<dbReference type="GO" id="GO:0003677">
    <property type="term" value="F:DNA binding"/>
    <property type="evidence" value="ECO:0007669"/>
    <property type="project" value="UniProtKB-KW"/>
</dbReference>
<evidence type="ECO:0000259" key="15">
    <source>
        <dbReference type="PROSITE" id="PS50994"/>
    </source>
</evidence>
<evidence type="ECO:0000259" key="14">
    <source>
        <dbReference type="PROSITE" id="PS50013"/>
    </source>
</evidence>
<dbReference type="FunFam" id="3.30.420.10:FF:000032">
    <property type="entry name" value="Retrovirus-related Pol polyprotein from transposon 297-like Protein"/>
    <property type="match status" value="1"/>
</dbReference>
<evidence type="ECO:0000256" key="11">
    <source>
        <dbReference type="ARBA" id="ARBA00023172"/>
    </source>
</evidence>
<dbReference type="PROSITE" id="PS50013">
    <property type="entry name" value="CHROMO_2"/>
    <property type="match status" value="1"/>
</dbReference>
<sequence>MGSRLTCHPGIQRTKEVLQRRFWWPTLEEDTREFVNACPICSLHKSSRQAPAGYLQPLPVPHRPWSHISLDFVTGLPLSGGFTTILTVVDRFSKMAHFVPLPKLPSAKETAELVLQHIFRLHGLPSDVVSDRGPQFTSVFWREFCSLIGATVSLSSGFHPQSNGQSERVNQEMETALRCMASRHPSTWSKQLLWVEYAHNTLTSSATGLSPFQCAYGFQPPLFPALEREASCPSVEAFIRRCRQTWTQARAALLRAADRYSTAANRHRSRAPTYLVGQKVWLSTRDLPLRVESKKLAPKFIGPFIIKKVINPAAVRLKLPRAMRIHPTFHVSRIKPVQESPLMPASQPPPPPRIIGGGPAFTVRRLLRSRHRGRGLQYLVDWEGYGPEERSWVPARHILDAQLIREFHHCHPDQPSKIPNAGGGANLETLSSEASSDEEEAETEASEEF</sequence>
<keyword evidence="3" id="KW-0479">Metal-binding</keyword>
<keyword evidence="9" id="KW-0808">Transferase</keyword>
<reference evidence="16" key="3">
    <citation type="submission" date="2025-09" db="UniProtKB">
        <authorList>
            <consortium name="Ensembl"/>
        </authorList>
    </citation>
    <scope>IDENTIFICATION</scope>
</reference>
<dbReference type="InterPro" id="IPR036397">
    <property type="entry name" value="RNaseH_sf"/>
</dbReference>
<dbReference type="Pfam" id="PF00665">
    <property type="entry name" value="rve"/>
    <property type="match status" value="1"/>
</dbReference>
<dbReference type="GeneTree" id="ENSGT00940000163772"/>
<accession>A0A674MXS1</accession>
<evidence type="ECO:0000313" key="17">
    <source>
        <dbReference type="Proteomes" id="UP000005226"/>
    </source>
</evidence>
<dbReference type="SUPFAM" id="SSF54160">
    <property type="entry name" value="Chromo domain-like"/>
    <property type="match status" value="1"/>
</dbReference>
<evidence type="ECO:0000256" key="12">
    <source>
        <dbReference type="ARBA" id="ARBA00039658"/>
    </source>
</evidence>
<dbReference type="Pfam" id="PF24626">
    <property type="entry name" value="SH3_Tf2-1"/>
    <property type="match status" value="1"/>
</dbReference>
<keyword evidence="17" id="KW-1185">Reference proteome</keyword>
<dbReference type="GO" id="GO:0006508">
    <property type="term" value="P:proteolysis"/>
    <property type="evidence" value="ECO:0007669"/>
    <property type="project" value="UniProtKB-KW"/>
</dbReference>
<dbReference type="GO" id="GO:0003887">
    <property type="term" value="F:DNA-directed DNA polymerase activity"/>
    <property type="evidence" value="ECO:0007669"/>
    <property type="project" value="UniProtKB-KW"/>
</dbReference>
<evidence type="ECO:0000256" key="3">
    <source>
        <dbReference type="ARBA" id="ARBA00022723"/>
    </source>
</evidence>
<feature type="domain" description="Integrase catalytic" evidence="15">
    <location>
        <begin position="60"/>
        <end position="219"/>
    </location>
</feature>
<evidence type="ECO:0000256" key="8">
    <source>
        <dbReference type="ARBA" id="ARBA00022918"/>
    </source>
</evidence>
<evidence type="ECO:0000256" key="2">
    <source>
        <dbReference type="ARBA" id="ARBA00022670"/>
    </source>
</evidence>
<dbReference type="GO" id="GO:0015074">
    <property type="term" value="P:DNA integration"/>
    <property type="evidence" value="ECO:0007669"/>
    <property type="project" value="UniProtKB-KW"/>
</dbReference>
<dbReference type="PANTHER" id="PTHR37984:SF15">
    <property type="entry name" value="INTEGRASE CATALYTIC DOMAIN-CONTAINING PROTEIN"/>
    <property type="match status" value="1"/>
</dbReference>
<keyword evidence="11" id="KW-0233">DNA recombination</keyword>
<organism evidence="16 17">
    <name type="scientific">Takifugu rubripes</name>
    <name type="common">Japanese pufferfish</name>
    <name type="synonym">Fugu rubripes</name>
    <dbReference type="NCBI Taxonomy" id="31033"/>
    <lineage>
        <taxon>Eukaryota</taxon>
        <taxon>Metazoa</taxon>
        <taxon>Chordata</taxon>
        <taxon>Craniata</taxon>
        <taxon>Vertebrata</taxon>
        <taxon>Euteleostomi</taxon>
        <taxon>Actinopterygii</taxon>
        <taxon>Neopterygii</taxon>
        <taxon>Teleostei</taxon>
        <taxon>Neoteleostei</taxon>
        <taxon>Acanthomorphata</taxon>
        <taxon>Eupercaria</taxon>
        <taxon>Tetraodontiformes</taxon>
        <taxon>Tetradontoidea</taxon>
        <taxon>Tetraodontidae</taxon>
        <taxon>Takifugu</taxon>
    </lineage>
</organism>
<dbReference type="Ensembl" id="ENSTRUT00000067344.1">
    <property type="protein sequence ID" value="ENSTRUP00000065836.1"/>
    <property type="gene ID" value="ENSTRUG00000029673.1"/>
</dbReference>
<dbReference type="Proteomes" id="UP000005226">
    <property type="component" value="Chromosome 19"/>
</dbReference>
<keyword evidence="2" id="KW-0645">Protease</keyword>
<evidence type="ECO:0000256" key="5">
    <source>
        <dbReference type="ARBA" id="ARBA00022801"/>
    </source>
</evidence>
<protein>
    <recommendedName>
        <fullName evidence="12">Gypsy retrotransposon integrase-like protein 1</fullName>
    </recommendedName>
</protein>
<evidence type="ECO:0000313" key="16">
    <source>
        <dbReference type="Ensembl" id="ENSTRUP00000065836.1"/>
    </source>
</evidence>
<dbReference type="InterPro" id="IPR041588">
    <property type="entry name" value="Integrase_H2C2"/>
</dbReference>
<dbReference type="SMART" id="SM00298">
    <property type="entry name" value="CHROMO"/>
    <property type="match status" value="1"/>
</dbReference>
<feature type="domain" description="Chromo" evidence="14">
    <location>
        <begin position="361"/>
        <end position="419"/>
    </location>
</feature>
<dbReference type="InterPro" id="IPR050951">
    <property type="entry name" value="Retrovirus_Pol_polyprotein"/>
</dbReference>
<dbReference type="GO" id="GO:0046872">
    <property type="term" value="F:metal ion binding"/>
    <property type="evidence" value="ECO:0007669"/>
    <property type="project" value="UniProtKB-KW"/>
</dbReference>
<dbReference type="AlphaFoldDB" id="A0A674MXS1"/>
<keyword evidence="9" id="KW-0548">Nucleotidyltransferase</keyword>
<dbReference type="Pfam" id="PF00385">
    <property type="entry name" value="Chromo"/>
    <property type="match status" value="1"/>
</dbReference>
<evidence type="ECO:0000256" key="10">
    <source>
        <dbReference type="ARBA" id="ARBA00023125"/>
    </source>
</evidence>
<dbReference type="GO" id="GO:0005634">
    <property type="term" value="C:nucleus"/>
    <property type="evidence" value="ECO:0007669"/>
    <property type="project" value="UniProtKB-SubCell"/>
</dbReference>
<evidence type="ECO:0000256" key="1">
    <source>
        <dbReference type="ARBA" id="ARBA00004123"/>
    </source>
</evidence>
<dbReference type="InterPro" id="IPR016197">
    <property type="entry name" value="Chromo-like_dom_sf"/>
</dbReference>
<dbReference type="Gene3D" id="2.40.50.40">
    <property type="match status" value="1"/>
</dbReference>
<keyword evidence="7" id="KW-0229">DNA integration</keyword>
<keyword evidence="9" id="KW-0239">DNA-directed DNA polymerase</keyword>
<dbReference type="PANTHER" id="PTHR37984">
    <property type="entry name" value="PROTEIN CBG26694"/>
    <property type="match status" value="1"/>
</dbReference>
<keyword evidence="5" id="KW-0378">Hydrolase</keyword>
<dbReference type="InterPro" id="IPR056924">
    <property type="entry name" value="SH3_Tf2-1"/>
</dbReference>
<name>A0A674MXS1_TAKRU</name>
<dbReference type="InterPro" id="IPR023780">
    <property type="entry name" value="Chromo_domain"/>
</dbReference>
<evidence type="ECO:0000256" key="13">
    <source>
        <dbReference type="SAM" id="MobiDB-lite"/>
    </source>
</evidence>
<reference evidence="16 17" key="1">
    <citation type="journal article" date="2011" name="Genome Biol. Evol.">
        <title>Integration of the genetic map and genome assembly of fugu facilitates insights into distinct features of genome evolution in teleosts and mammals.</title>
        <authorList>
            <person name="Kai W."/>
            <person name="Kikuchi K."/>
            <person name="Tohari S."/>
            <person name="Chew A.K."/>
            <person name="Tay A."/>
            <person name="Fujiwara A."/>
            <person name="Hosoya S."/>
            <person name="Suetake H."/>
            <person name="Naruse K."/>
            <person name="Brenner S."/>
            <person name="Suzuki Y."/>
            <person name="Venkatesh B."/>
        </authorList>
    </citation>
    <scope>NUCLEOTIDE SEQUENCE [LARGE SCALE GENOMIC DNA]</scope>
</reference>
<dbReference type="Pfam" id="PF17921">
    <property type="entry name" value="Integrase_H2C2"/>
    <property type="match status" value="1"/>
</dbReference>
<feature type="region of interest" description="Disordered" evidence="13">
    <location>
        <begin position="410"/>
        <end position="449"/>
    </location>
</feature>
<dbReference type="GO" id="GO:0003964">
    <property type="term" value="F:RNA-directed DNA polymerase activity"/>
    <property type="evidence" value="ECO:0007669"/>
    <property type="project" value="UniProtKB-KW"/>
</dbReference>
<dbReference type="GO" id="GO:0006310">
    <property type="term" value="P:DNA recombination"/>
    <property type="evidence" value="ECO:0007669"/>
    <property type="project" value="UniProtKB-KW"/>
</dbReference>
<dbReference type="InterPro" id="IPR012337">
    <property type="entry name" value="RNaseH-like_sf"/>
</dbReference>
<keyword evidence="8" id="KW-0695">RNA-directed DNA polymerase</keyword>
<dbReference type="InterPro" id="IPR000953">
    <property type="entry name" value="Chromo/chromo_shadow_dom"/>
</dbReference>
<dbReference type="InParanoid" id="A0A674MXS1"/>
<keyword evidence="6" id="KW-0460">Magnesium</keyword>
<dbReference type="InterPro" id="IPR001584">
    <property type="entry name" value="Integrase_cat-core"/>
</dbReference>
<feature type="compositionally biased region" description="Acidic residues" evidence="13">
    <location>
        <begin position="435"/>
        <end position="449"/>
    </location>
</feature>
<dbReference type="Gene3D" id="1.10.340.70">
    <property type="match status" value="1"/>
</dbReference>
<evidence type="ECO:0000256" key="9">
    <source>
        <dbReference type="ARBA" id="ARBA00022932"/>
    </source>
</evidence>
<proteinExistence type="predicted"/>